<evidence type="ECO:0000256" key="7">
    <source>
        <dbReference type="ARBA" id="ARBA00023065"/>
    </source>
</evidence>
<evidence type="ECO:0000256" key="11">
    <source>
        <dbReference type="RuleBase" id="RU000679"/>
    </source>
</evidence>
<accession>A0ABM0K5A1</accession>
<proteinExistence type="inferred from homology"/>
<evidence type="ECO:0000256" key="8">
    <source>
        <dbReference type="ARBA" id="ARBA00023136"/>
    </source>
</evidence>
<keyword evidence="8 12" id="KW-0472">Membrane</keyword>
<keyword evidence="6" id="KW-0915">Sodium</keyword>
<evidence type="ECO:0000256" key="9">
    <source>
        <dbReference type="ARBA" id="ARBA00023201"/>
    </source>
</evidence>
<dbReference type="InterPro" id="IPR001873">
    <property type="entry name" value="ENaC"/>
</dbReference>
<keyword evidence="3 11" id="KW-0894">Sodium channel</keyword>
<dbReference type="RefSeq" id="XP_005109081.2">
    <property type="nucleotide sequence ID" value="XM_005109024.3"/>
</dbReference>
<keyword evidence="13" id="KW-1185">Reference proteome</keyword>
<dbReference type="Gene3D" id="1.10.287.770">
    <property type="entry name" value="YojJ-like"/>
    <property type="match status" value="1"/>
</dbReference>
<evidence type="ECO:0000313" key="14">
    <source>
        <dbReference type="RefSeq" id="XP_005109081.2"/>
    </source>
</evidence>
<evidence type="ECO:0000256" key="2">
    <source>
        <dbReference type="ARBA" id="ARBA00022448"/>
    </source>
</evidence>
<feature type="transmembrane region" description="Helical" evidence="12">
    <location>
        <begin position="307"/>
        <end position="334"/>
    </location>
</feature>
<sequence length="351" mass="40512">MLLGCRYNDNQCGVEDFYWSYSNEFGNCYTFNFHLHENGTKRDKLHWTSYTGPGWGLRLILDIHLEDYEESDVAGVRVNVHHNDQPPFPEERSVLASPGFFTSIGFRKIKTGRESPPFGTCQDVGKTRHEGISFYADRYSYSDTACQKSCLQVTAIKQCGCCLTNYPCNPLNKTRVFDNLHLKPKVNFCNTTEYSSCVSEFDTLRALKFLAECYDRCPPACTEISYDITLSMAMWPTENKKDDYFRLFNDDRHKPAGSQEQFQVLRQNFLQLAVYPETLKVDKYVTNAKYDWSILLSNFGGQLGLCIGFSILSALEIFELIFDIITHLVFFFIYHTRSKVRVRVSDSSSRE</sequence>
<keyword evidence="7 11" id="KW-0406">Ion transport</keyword>
<comment type="similarity">
    <text evidence="11">Belongs to the amiloride-sensitive sodium channel (TC 1.A.6) family.</text>
</comment>
<dbReference type="Proteomes" id="UP000694888">
    <property type="component" value="Unplaced"/>
</dbReference>
<evidence type="ECO:0000256" key="12">
    <source>
        <dbReference type="SAM" id="Phobius"/>
    </source>
</evidence>
<keyword evidence="2 11" id="KW-0813">Transport</keyword>
<keyword evidence="4 11" id="KW-0812">Transmembrane</keyword>
<keyword evidence="5 12" id="KW-1133">Transmembrane helix</keyword>
<dbReference type="PANTHER" id="PTHR11690">
    <property type="entry name" value="AMILORIDE-SENSITIVE SODIUM CHANNEL-RELATED"/>
    <property type="match status" value="1"/>
</dbReference>
<protein>
    <submittedName>
        <fullName evidence="14">Degenerin unc-8</fullName>
    </submittedName>
</protein>
<reference evidence="14" key="1">
    <citation type="submission" date="2025-08" db="UniProtKB">
        <authorList>
            <consortium name="RefSeq"/>
        </authorList>
    </citation>
    <scope>IDENTIFICATION</scope>
</reference>
<comment type="subcellular location">
    <subcellularLocation>
        <location evidence="1">Membrane</location>
        <topology evidence="1">Multi-pass membrane protein</topology>
    </subcellularLocation>
</comment>
<evidence type="ECO:0000256" key="3">
    <source>
        <dbReference type="ARBA" id="ARBA00022461"/>
    </source>
</evidence>
<dbReference type="GeneID" id="101856610"/>
<evidence type="ECO:0000256" key="10">
    <source>
        <dbReference type="ARBA" id="ARBA00023303"/>
    </source>
</evidence>
<gene>
    <name evidence="14" type="primary">LOC101856610</name>
</gene>
<name>A0ABM0K5A1_APLCA</name>
<keyword evidence="10 11" id="KW-0407">Ion channel</keyword>
<dbReference type="Pfam" id="PF00858">
    <property type="entry name" value="ASC"/>
    <property type="match status" value="1"/>
</dbReference>
<evidence type="ECO:0000256" key="5">
    <source>
        <dbReference type="ARBA" id="ARBA00022989"/>
    </source>
</evidence>
<evidence type="ECO:0000256" key="1">
    <source>
        <dbReference type="ARBA" id="ARBA00004141"/>
    </source>
</evidence>
<dbReference type="PANTHER" id="PTHR11690:SF248">
    <property type="entry name" value="PICKPOCKET 17, ISOFORM A"/>
    <property type="match status" value="1"/>
</dbReference>
<organism evidence="13 14">
    <name type="scientific">Aplysia californica</name>
    <name type="common">California sea hare</name>
    <dbReference type="NCBI Taxonomy" id="6500"/>
    <lineage>
        <taxon>Eukaryota</taxon>
        <taxon>Metazoa</taxon>
        <taxon>Spiralia</taxon>
        <taxon>Lophotrochozoa</taxon>
        <taxon>Mollusca</taxon>
        <taxon>Gastropoda</taxon>
        <taxon>Heterobranchia</taxon>
        <taxon>Euthyneura</taxon>
        <taxon>Tectipleura</taxon>
        <taxon>Aplysiida</taxon>
        <taxon>Aplysioidea</taxon>
        <taxon>Aplysiidae</taxon>
        <taxon>Aplysia</taxon>
    </lineage>
</organism>
<evidence type="ECO:0000256" key="4">
    <source>
        <dbReference type="ARBA" id="ARBA00022692"/>
    </source>
</evidence>
<evidence type="ECO:0000256" key="6">
    <source>
        <dbReference type="ARBA" id="ARBA00023053"/>
    </source>
</evidence>
<dbReference type="PRINTS" id="PR01078">
    <property type="entry name" value="AMINACHANNEL"/>
</dbReference>
<keyword evidence="9 11" id="KW-0739">Sodium transport</keyword>
<dbReference type="Gene3D" id="2.60.470.10">
    <property type="entry name" value="Acid-sensing ion channels like domains"/>
    <property type="match status" value="1"/>
</dbReference>
<evidence type="ECO:0000313" key="13">
    <source>
        <dbReference type="Proteomes" id="UP000694888"/>
    </source>
</evidence>